<evidence type="ECO:0000256" key="7">
    <source>
        <dbReference type="ARBA" id="ARBA00023155"/>
    </source>
</evidence>
<evidence type="ECO:0000256" key="11">
    <source>
        <dbReference type="RuleBase" id="RU000682"/>
    </source>
</evidence>
<evidence type="ECO:0000256" key="5">
    <source>
        <dbReference type="ARBA" id="ARBA00023038"/>
    </source>
</evidence>
<evidence type="ECO:0000256" key="2">
    <source>
        <dbReference type="ARBA" id="ARBA00022723"/>
    </source>
</evidence>
<keyword evidence="4 10" id="KW-0862">Zinc</keyword>
<gene>
    <name evidence="18" type="ORF">BYL167_LOCUS8262</name>
    <name evidence="15" type="ORF">CJN711_LOCUS28380</name>
    <name evidence="17" type="ORF">GIL414_LOCUS6098</name>
    <name evidence="16" type="ORF">KQP761_LOCUS31896</name>
</gene>
<keyword evidence="8 9" id="KW-0539">Nucleus</keyword>
<dbReference type="PANTHER" id="PTHR24208">
    <property type="entry name" value="LIM/HOMEOBOX PROTEIN LHX"/>
    <property type="match status" value="1"/>
</dbReference>
<evidence type="ECO:0000259" key="14">
    <source>
        <dbReference type="PROSITE" id="PS50071"/>
    </source>
</evidence>
<feature type="domain" description="LIM zinc-binding" evidence="13">
    <location>
        <begin position="43"/>
        <end position="102"/>
    </location>
</feature>
<evidence type="ECO:0000256" key="12">
    <source>
        <dbReference type="SAM" id="MobiDB-lite"/>
    </source>
</evidence>
<feature type="region of interest" description="Disordered" evidence="12">
    <location>
        <begin position="315"/>
        <end position="379"/>
    </location>
</feature>
<evidence type="ECO:0000256" key="1">
    <source>
        <dbReference type="ARBA" id="ARBA00004123"/>
    </source>
</evidence>
<dbReference type="PROSITE" id="PS50071">
    <property type="entry name" value="HOMEOBOX_2"/>
    <property type="match status" value="1"/>
</dbReference>
<evidence type="ECO:0000256" key="6">
    <source>
        <dbReference type="ARBA" id="ARBA00023125"/>
    </source>
</evidence>
<organism evidence="15 19">
    <name type="scientific">Rotaria magnacalcarata</name>
    <dbReference type="NCBI Taxonomy" id="392030"/>
    <lineage>
        <taxon>Eukaryota</taxon>
        <taxon>Metazoa</taxon>
        <taxon>Spiralia</taxon>
        <taxon>Gnathifera</taxon>
        <taxon>Rotifera</taxon>
        <taxon>Eurotatoria</taxon>
        <taxon>Bdelloidea</taxon>
        <taxon>Philodinida</taxon>
        <taxon>Philodinidae</taxon>
        <taxon>Rotaria</taxon>
    </lineage>
</organism>
<evidence type="ECO:0008006" key="20">
    <source>
        <dbReference type="Google" id="ProtNLM"/>
    </source>
</evidence>
<dbReference type="InterPro" id="IPR017970">
    <property type="entry name" value="Homeobox_CS"/>
</dbReference>
<dbReference type="InterPro" id="IPR001356">
    <property type="entry name" value="HD"/>
</dbReference>
<evidence type="ECO:0000313" key="18">
    <source>
        <dbReference type="EMBL" id="CAF3896937.1"/>
    </source>
</evidence>
<feature type="domain" description="LIM zinc-binding" evidence="13">
    <location>
        <begin position="103"/>
        <end position="164"/>
    </location>
</feature>
<dbReference type="CDD" id="cd00086">
    <property type="entry name" value="homeodomain"/>
    <property type="match status" value="1"/>
</dbReference>
<dbReference type="GO" id="GO:0000977">
    <property type="term" value="F:RNA polymerase II transcription regulatory region sequence-specific DNA binding"/>
    <property type="evidence" value="ECO:0007669"/>
    <property type="project" value="TreeGrafter"/>
</dbReference>
<dbReference type="Proteomes" id="UP000681720">
    <property type="component" value="Unassembled WGS sequence"/>
</dbReference>
<sequence>MESYDGNHHCHHLINFLDQAVTPCPYDRMHESPSTPSSSVRSTICAGCSLPIDEQFLLCVMGTCWHERCLVCVECQEPLISTCYQKEGKIYCKRDYFQNFGMRCSRCKAILQPDEIIMKTSGQVFHLQCFRCSLCDDHLHKGDPYMFRDGLLLCHADFQHHQQSQQQMIGSHHQQPTIRCNRSDEEDSYEDDCCSSDAATMGTGVHQSGHNHMRNGRGPKRPRTILTSVQRRKFKQAFDVSSKPCRKVREGLASETGLSVRVVQVWFQNERAKMKKLQRRQQQNSANEINEKKTKKKMTNDSLLNHYMFDEEGENIENSQCSSEESIPHSMSNDFGSSNDENNKQESTDGRHHHLINENCYPSHENSDGDINEGPLSRSQNPIDKLYSMAQNAYYCSAC</sequence>
<keyword evidence="2 10" id="KW-0479">Metal-binding</keyword>
<feature type="DNA-binding region" description="Homeobox" evidence="9">
    <location>
        <begin position="219"/>
        <end position="278"/>
    </location>
</feature>
<dbReference type="FunFam" id="1.10.10.60:FF:000448">
    <property type="entry name" value="LIM/homeobox protein Lhx4"/>
    <property type="match status" value="1"/>
</dbReference>
<dbReference type="SUPFAM" id="SSF57716">
    <property type="entry name" value="Glucocorticoid receptor-like (DNA-binding domain)"/>
    <property type="match status" value="2"/>
</dbReference>
<feature type="compositionally biased region" description="Polar residues" evidence="12">
    <location>
        <begin position="316"/>
        <end position="340"/>
    </location>
</feature>
<accession>A0A815UUE1</accession>
<dbReference type="InterPro" id="IPR001781">
    <property type="entry name" value="Znf_LIM"/>
</dbReference>
<dbReference type="SMART" id="SM00132">
    <property type="entry name" value="LIM"/>
    <property type="match status" value="2"/>
</dbReference>
<dbReference type="SUPFAM" id="SSF46689">
    <property type="entry name" value="Homeodomain-like"/>
    <property type="match status" value="1"/>
</dbReference>
<dbReference type="Proteomes" id="UP000681967">
    <property type="component" value="Unassembled WGS sequence"/>
</dbReference>
<dbReference type="Gene3D" id="1.10.10.60">
    <property type="entry name" value="Homeodomain-like"/>
    <property type="match status" value="1"/>
</dbReference>
<evidence type="ECO:0000256" key="10">
    <source>
        <dbReference type="PROSITE-ProRule" id="PRU00125"/>
    </source>
</evidence>
<evidence type="ECO:0000256" key="3">
    <source>
        <dbReference type="ARBA" id="ARBA00022737"/>
    </source>
</evidence>
<reference evidence="15" key="1">
    <citation type="submission" date="2021-02" db="EMBL/GenBank/DDBJ databases">
        <authorList>
            <person name="Nowell W R."/>
        </authorList>
    </citation>
    <scope>NUCLEOTIDE SEQUENCE</scope>
</reference>
<dbReference type="GO" id="GO:0046872">
    <property type="term" value="F:metal ion binding"/>
    <property type="evidence" value="ECO:0007669"/>
    <property type="project" value="UniProtKB-KW"/>
</dbReference>
<dbReference type="EMBL" id="CAJOBJ010001700">
    <property type="protein sequence ID" value="CAF3892034.1"/>
    <property type="molecule type" value="Genomic_DNA"/>
</dbReference>
<dbReference type="PROSITE" id="PS00478">
    <property type="entry name" value="LIM_DOMAIN_1"/>
    <property type="match status" value="2"/>
</dbReference>
<keyword evidence="6 9" id="KW-0238">DNA-binding</keyword>
<dbReference type="EMBL" id="CAJNOW010017788">
    <property type="protein sequence ID" value="CAF1660367.1"/>
    <property type="molecule type" value="Genomic_DNA"/>
</dbReference>
<evidence type="ECO:0000256" key="4">
    <source>
        <dbReference type="ARBA" id="ARBA00022833"/>
    </source>
</evidence>
<keyword evidence="3" id="KW-0677">Repeat</keyword>
<evidence type="ECO:0000313" key="17">
    <source>
        <dbReference type="EMBL" id="CAF3892034.1"/>
    </source>
</evidence>
<name>A0A815UUE1_9BILA</name>
<dbReference type="GO" id="GO:0000981">
    <property type="term" value="F:DNA-binding transcription factor activity, RNA polymerase II-specific"/>
    <property type="evidence" value="ECO:0007669"/>
    <property type="project" value="InterPro"/>
</dbReference>
<dbReference type="EMBL" id="CAJOBH010002246">
    <property type="protein sequence ID" value="CAF3896937.1"/>
    <property type="molecule type" value="Genomic_DNA"/>
</dbReference>
<comment type="subcellular location">
    <subcellularLocation>
        <location evidence="1 9 11">Nucleus</location>
    </subcellularLocation>
</comment>
<evidence type="ECO:0000313" key="19">
    <source>
        <dbReference type="Proteomes" id="UP000663855"/>
    </source>
</evidence>
<dbReference type="GO" id="GO:0030182">
    <property type="term" value="P:neuron differentiation"/>
    <property type="evidence" value="ECO:0007669"/>
    <property type="project" value="TreeGrafter"/>
</dbReference>
<dbReference type="OrthoDB" id="6159439at2759"/>
<dbReference type="Pfam" id="PF00412">
    <property type="entry name" value="LIM"/>
    <property type="match status" value="2"/>
</dbReference>
<proteinExistence type="predicted"/>
<comment type="caution">
    <text evidence="15">The sequence shown here is derived from an EMBL/GenBank/DDBJ whole genome shotgun (WGS) entry which is preliminary data.</text>
</comment>
<dbReference type="PANTHER" id="PTHR24208:SF166">
    <property type="entry name" value="LIM HOMEOBOX TRANSCRIPTION FACTOR 1 ALPHA, ISOFORM B"/>
    <property type="match status" value="1"/>
</dbReference>
<dbReference type="PROSITE" id="PS50023">
    <property type="entry name" value="LIM_DOMAIN_2"/>
    <property type="match status" value="2"/>
</dbReference>
<evidence type="ECO:0000313" key="15">
    <source>
        <dbReference type="EMBL" id="CAF1520770.1"/>
    </source>
</evidence>
<dbReference type="SMART" id="SM00389">
    <property type="entry name" value="HOX"/>
    <property type="match status" value="1"/>
</dbReference>
<dbReference type="Gene3D" id="2.10.110.10">
    <property type="entry name" value="Cysteine Rich Protein"/>
    <property type="match status" value="2"/>
</dbReference>
<dbReference type="Pfam" id="PF00046">
    <property type="entry name" value="Homeodomain"/>
    <property type="match status" value="1"/>
</dbReference>
<keyword evidence="5 10" id="KW-0440">LIM domain</keyword>
<protein>
    <recommendedName>
        <fullName evidence="20">LIM homeobox transcription factor 1-alpha</fullName>
    </recommendedName>
</protein>
<dbReference type="Proteomes" id="UP000663855">
    <property type="component" value="Unassembled WGS sequence"/>
</dbReference>
<feature type="compositionally biased region" description="Basic and acidic residues" evidence="12">
    <location>
        <begin position="341"/>
        <end position="350"/>
    </location>
</feature>
<dbReference type="InterPro" id="IPR009057">
    <property type="entry name" value="Homeodomain-like_sf"/>
</dbReference>
<dbReference type="EMBL" id="CAJNOV010013423">
    <property type="protein sequence ID" value="CAF1520770.1"/>
    <property type="molecule type" value="Genomic_DNA"/>
</dbReference>
<dbReference type="InterPro" id="IPR050453">
    <property type="entry name" value="LIM_Homeobox_TF"/>
</dbReference>
<dbReference type="Proteomes" id="UP000663834">
    <property type="component" value="Unassembled WGS sequence"/>
</dbReference>
<dbReference type="GO" id="GO:0005634">
    <property type="term" value="C:nucleus"/>
    <property type="evidence" value="ECO:0007669"/>
    <property type="project" value="UniProtKB-SubCell"/>
</dbReference>
<keyword evidence="7 9" id="KW-0371">Homeobox</keyword>
<evidence type="ECO:0000259" key="13">
    <source>
        <dbReference type="PROSITE" id="PS50023"/>
    </source>
</evidence>
<dbReference type="PROSITE" id="PS00027">
    <property type="entry name" value="HOMEOBOX_1"/>
    <property type="match status" value="1"/>
</dbReference>
<evidence type="ECO:0000256" key="8">
    <source>
        <dbReference type="ARBA" id="ARBA00023242"/>
    </source>
</evidence>
<evidence type="ECO:0000256" key="9">
    <source>
        <dbReference type="PROSITE-ProRule" id="PRU00108"/>
    </source>
</evidence>
<evidence type="ECO:0000313" key="16">
    <source>
        <dbReference type="EMBL" id="CAF1660367.1"/>
    </source>
</evidence>
<dbReference type="AlphaFoldDB" id="A0A815UUE1"/>
<feature type="domain" description="Homeobox" evidence="14">
    <location>
        <begin position="217"/>
        <end position="277"/>
    </location>
</feature>
<feature type="region of interest" description="Disordered" evidence="12">
    <location>
        <begin position="275"/>
        <end position="299"/>
    </location>
</feature>